<feature type="region of interest" description="Disordered" evidence="1">
    <location>
        <begin position="287"/>
        <end position="306"/>
    </location>
</feature>
<dbReference type="RefSeq" id="WP_202055718.1">
    <property type="nucleotide sequence ID" value="NZ_JAEQMY010000003.1"/>
</dbReference>
<dbReference type="Proteomes" id="UP000605848">
    <property type="component" value="Unassembled WGS sequence"/>
</dbReference>
<evidence type="ECO:0000313" key="2">
    <source>
        <dbReference type="EMBL" id="MBL0402912.1"/>
    </source>
</evidence>
<proteinExistence type="predicted"/>
<reference evidence="2" key="1">
    <citation type="submission" date="2021-01" db="EMBL/GenBank/DDBJ databases">
        <title>Microvirga sp.</title>
        <authorList>
            <person name="Kim M.K."/>
        </authorList>
    </citation>
    <scope>NUCLEOTIDE SEQUENCE</scope>
    <source>
        <strain evidence="2">5420S-16</strain>
    </source>
</reference>
<comment type="caution">
    <text evidence="2">The sequence shown here is derived from an EMBL/GenBank/DDBJ whole genome shotgun (WGS) entry which is preliminary data.</text>
</comment>
<organism evidence="2 3">
    <name type="scientific">Microvirga aerilata</name>
    <dbReference type="NCBI Taxonomy" id="670292"/>
    <lineage>
        <taxon>Bacteria</taxon>
        <taxon>Pseudomonadati</taxon>
        <taxon>Pseudomonadota</taxon>
        <taxon>Alphaproteobacteria</taxon>
        <taxon>Hyphomicrobiales</taxon>
        <taxon>Methylobacteriaceae</taxon>
        <taxon>Microvirga</taxon>
    </lineage>
</organism>
<name>A0A936ZA20_9HYPH</name>
<gene>
    <name evidence="2" type="ORF">JKG68_02920</name>
</gene>
<feature type="compositionally biased region" description="Low complexity" evidence="1">
    <location>
        <begin position="293"/>
        <end position="306"/>
    </location>
</feature>
<dbReference type="AlphaFoldDB" id="A0A936ZA20"/>
<dbReference type="EMBL" id="JAEQMY010000003">
    <property type="protein sequence ID" value="MBL0402912.1"/>
    <property type="molecule type" value="Genomic_DNA"/>
</dbReference>
<evidence type="ECO:0000256" key="1">
    <source>
        <dbReference type="SAM" id="MobiDB-lite"/>
    </source>
</evidence>
<sequence length="393" mass="42058">MRLRRKRPRSGGQAVRNEHIGFTIVLPETFLPILTLLQQGLILSMVPQTVYALALAVRALLPGNSDEAANGNAQPNGSMPAHAALYQPDTREVTNWRTEAMDALEPKPVVAMAALFKAERPFVTRCVKLNNYWCIKSARWNGELATDTEGHVGFVSADHGADAAANLLRRYYMEYKRKSALDIVRRWAPAECNVATGIGGVAMLAVRGIGGTVRAQYLASRKRGGGKSGAAVRYTAKASPGGKPGRVSMVISLAPKTPQFRVPSIAAGMGEKPKPAKPPEPLVAARRKPVREPAATASAAPKPAPKVQVAAACPSEEQRHRNYAGRMVEGLGLGPADDLKLFAEDGTPQPNLVRVMLAMSAFELGALRANLDLVEGAVRRMAERIALAKGGEP</sequence>
<protein>
    <submittedName>
        <fullName evidence="2">Uncharacterized protein</fullName>
    </submittedName>
</protein>
<accession>A0A936ZA20</accession>
<evidence type="ECO:0000313" key="3">
    <source>
        <dbReference type="Proteomes" id="UP000605848"/>
    </source>
</evidence>
<keyword evidence="3" id="KW-1185">Reference proteome</keyword>